<dbReference type="Pfam" id="PF08713">
    <property type="entry name" value="DNA_alkylation"/>
    <property type="match status" value="1"/>
</dbReference>
<dbReference type="InterPro" id="IPR016024">
    <property type="entry name" value="ARM-type_fold"/>
</dbReference>
<protein>
    <submittedName>
        <fullName evidence="1">DNA alkylation repair protein</fullName>
    </submittedName>
</protein>
<name>A0A7W3UI35_9LACO</name>
<dbReference type="Gene3D" id="1.25.40.290">
    <property type="entry name" value="ARM repeat domains"/>
    <property type="match status" value="1"/>
</dbReference>
<evidence type="ECO:0000313" key="4">
    <source>
        <dbReference type="Proteomes" id="UP001199710"/>
    </source>
</evidence>
<reference evidence="1 3" key="1">
    <citation type="submission" date="2020-07" db="EMBL/GenBank/DDBJ databases">
        <title>Description of Limosilactobacillus balticus sp. nov., Limosilactobacillus agrestis sp. nov., Limosilactobacillus albertensis sp. nov., Limosilactobacillus rudii sp. nov., Limosilactobacillus fastidiosus sp. nov., five novel Limosilactobacillus species isolated from the vertebrate gastrointestinal tract, and proposal of 6 subspecies of Limosilactobacillus reuteri adapted to the gastrointestinal tract of specific vertebrate hosts.</title>
        <authorList>
            <person name="Li F."/>
            <person name="Cheng C."/>
            <person name="Zheng J."/>
            <person name="Quevedo R.M."/>
            <person name="Li J."/>
            <person name="Roos S."/>
            <person name="Gaenzle M.G."/>
            <person name="Walter J."/>
        </authorList>
    </citation>
    <scope>NUCLEOTIDE SEQUENCE [LARGE SCALE GENOMIC DNA]</scope>
    <source>
        <strain evidence="1 3">BG-MG3-A</strain>
    </source>
</reference>
<dbReference type="InterPro" id="IPR014825">
    <property type="entry name" value="DNA_alkylation"/>
</dbReference>
<keyword evidence="4" id="KW-1185">Reference proteome</keyword>
<dbReference type="RefSeq" id="WP_182578902.1">
    <property type="nucleotide sequence ID" value="NZ_JACIVE010000062.1"/>
</dbReference>
<comment type="caution">
    <text evidence="1">The sequence shown here is derived from an EMBL/GenBank/DDBJ whole genome shotgun (WGS) entry which is preliminary data.</text>
</comment>
<dbReference type="EMBL" id="JACIVE010000062">
    <property type="protein sequence ID" value="MBB1096043.1"/>
    <property type="molecule type" value="Genomic_DNA"/>
</dbReference>
<dbReference type="PANTHER" id="PTHR34070">
    <property type="entry name" value="ARMADILLO-TYPE FOLD"/>
    <property type="match status" value="1"/>
</dbReference>
<dbReference type="Gene3D" id="1.20.1660.10">
    <property type="entry name" value="Hypothetical protein (EF3068)"/>
    <property type="match status" value="1"/>
</dbReference>
<dbReference type="PANTHER" id="PTHR34070:SF1">
    <property type="entry name" value="DNA ALKYLATION REPAIR PROTEIN"/>
    <property type="match status" value="1"/>
</dbReference>
<dbReference type="Proteomes" id="UP000534578">
    <property type="component" value="Unassembled WGS sequence"/>
</dbReference>
<evidence type="ECO:0000313" key="2">
    <source>
        <dbReference type="EMBL" id="MCD7131203.1"/>
    </source>
</evidence>
<dbReference type="EMBL" id="JAJPDE010000074">
    <property type="protein sequence ID" value="MCD7131203.1"/>
    <property type="molecule type" value="Genomic_DNA"/>
</dbReference>
<sequence length="219" mass="26558">MNYQLLTQKFEQKQNPVRARQMEKYLRNQFICYGIQSKERRTIYHQKILADKKKANIDWQLLDAAWGNNHREQQYFVCDYLIALKQFLSYKDIVKIEKYVRSKQWWDTTDSLINPISYIGLQDHHVDQLMLKWSLDSDKWVRRVAIEYQLLRKERTNTQLLEQIIINNLDGQKEFFIDKAIGWVLRDFSKTDPNWVKNFIQLHHNTLSKLSLREASKYL</sequence>
<dbReference type="AlphaFoldDB" id="A0A7W3UI35"/>
<organism evidence="1 3">
    <name type="scientific">Limosilactobacillus agrestis</name>
    <dbReference type="NCBI Taxonomy" id="2759748"/>
    <lineage>
        <taxon>Bacteria</taxon>
        <taxon>Bacillati</taxon>
        <taxon>Bacillota</taxon>
        <taxon>Bacilli</taxon>
        <taxon>Lactobacillales</taxon>
        <taxon>Lactobacillaceae</taxon>
        <taxon>Limosilactobacillus</taxon>
    </lineage>
</organism>
<dbReference type="CDD" id="cd07064">
    <property type="entry name" value="AlkD_like_1"/>
    <property type="match status" value="1"/>
</dbReference>
<dbReference type="SUPFAM" id="SSF48371">
    <property type="entry name" value="ARM repeat"/>
    <property type="match status" value="1"/>
</dbReference>
<evidence type="ECO:0000313" key="3">
    <source>
        <dbReference type="Proteomes" id="UP000534578"/>
    </source>
</evidence>
<dbReference type="Proteomes" id="UP001199710">
    <property type="component" value="Unassembled WGS sequence"/>
</dbReference>
<reference evidence="2 4" key="2">
    <citation type="submission" date="2021-12" db="EMBL/GenBank/DDBJ databases">
        <title>A phylogenomic analysis of Limosilactobacillus reuteri reveals ancient and stable evolutionary relationships with rodents and birds and zoonotic transmission to humans.</title>
        <authorList>
            <person name="Li F."/>
            <person name="Li X."/>
            <person name="Cheng C."/>
            <person name="Tollenaar S."/>
            <person name="Zhang J.S."/>
            <person name="Simpson D."/>
            <person name="Tasseva G."/>
            <person name="Perez-Munoz M.E."/>
            <person name="Frese S."/>
            <person name="Gaenzle M.G."/>
            <person name="Walter J."/>
            <person name="Zheng J."/>
        </authorList>
    </citation>
    <scope>NUCLEOTIDE SEQUENCE [LARGE SCALE GENOMIC DNA]</scope>
    <source>
        <strain evidence="2 4">BG-MG3-B</strain>
    </source>
</reference>
<evidence type="ECO:0000313" key="1">
    <source>
        <dbReference type="EMBL" id="MBB1096043.1"/>
    </source>
</evidence>
<accession>A0A7W3UI35</accession>
<gene>
    <name evidence="1" type="ORF">H5R92_07650</name>
    <name evidence="2" type="ORF">LTY36_08375</name>
</gene>
<proteinExistence type="predicted"/>